<sequence>MQLTQGMTALVTGGVSGLGEASAVALLERGLNVVAVDLNEERGAAMEKQYAGQLKFVKADVADAEQMQKAVSAAQAWGQFRALVHCAGIGGPVRLIEKDGSPGSLEKYTNIIRINQIGTFNTLRLSAVAMAQNEPLEGERGACVLTASVAGYEGQIGQIPYASSKAAVIGMTIVAARDLASKMIRVCTIAPGLFDTPILAKLPENVRQSLAASVPNPARLGRPPEYAMTALHILENPMLNGETIRLDGAIRMQPR</sequence>
<dbReference type="InterPro" id="IPR020904">
    <property type="entry name" value="Sc_DH/Rdtase_CS"/>
</dbReference>
<gene>
    <name evidence="2" type="ORF">HS961_23165</name>
</gene>
<organism evidence="2 3">
    <name type="scientific">Comamonas piscis</name>
    <dbReference type="NCBI Taxonomy" id="1562974"/>
    <lineage>
        <taxon>Bacteria</taxon>
        <taxon>Pseudomonadati</taxon>
        <taxon>Pseudomonadota</taxon>
        <taxon>Betaproteobacteria</taxon>
        <taxon>Burkholderiales</taxon>
        <taxon>Comamonadaceae</taxon>
        <taxon>Comamonas</taxon>
    </lineage>
</organism>
<dbReference type="GO" id="GO:0016491">
    <property type="term" value="F:oxidoreductase activity"/>
    <property type="evidence" value="ECO:0007669"/>
    <property type="project" value="UniProtKB-KW"/>
</dbReference>
<dbReference type="PROSITE" id="PS00061">
    <property type="entry name" value="ADH_SHORT"/>
    <property type="match status" value="1"/>
</dbReference>
<evidence type="ECO:0000313" key="3">
    <source>
        <dbReference type="Proteomes" id="UP000515240"/>
    </source>
</evidence>
<dbReference type="SUPFAM" id="SSF51735">
    <property type="entry name" value="NAD(P)-binding Rossmann-fold domains"/>
    <property type="match status" value="1"/>
</dbReference>
<reference evidence="2 3" key="1">
    <citation type="journal article" date="2020" name="G3 (Bethesda)">
        <title>CeMbio - The Caenorhabditis elegans Microbiome Resource.</title>
        <authorList>
            <person name="Dirksen P."/>
            <person name="Assie A."/>
            <person name="Zimmermann J."/>
            <person name="Zhang F."/>
            <person name="Tietje A.M."/>
            <person name="Marsh S.A."/>
            <person name="Felix M.A."/>
            <person name="Shapira M."/>
            <person name="Kaleta C."/>
            <person name="Schulenburg H."/>
            <person name="Samuel B."/>
        </authorList>
    </citation>
    <scope>NUCLEOTIDE SEQUENCE [LARGE SCALE GENOMIC DNA]</scope>
    <source>
        <strain evidence="2 3">BIGb0172</strain>
    </source>
</reference>
<dbReference type="InterPro" id="IPR036291">
    <property type="entry name" value="NAD(P)-bd_dom_sf"/>
</dbReference>
<keyword evidence="1" id="KW-0560">Oxidoreductase</keyword>
<dbReference type="Pfam" id="PF00106">
    <property type="entry name" value="adh_short"/>
    <property type="match status" value="1"/>
</dbReference>
<dbReference type="PRINTS" id="PR00081">
    <property type="entry name" value="GDHRDH"/>
</dbReference>
<accession>A0A7G5ENB8</accession>
<keyword evidence="3" id="KW-1185">Reference proteome</keyword>
<dbReference type="Proteomes" id="UP000515240">
    <property type="component" value="Chromosome"/>
</dbReference>
<dbReference type="PANTHER" id="PTHR43658:SF8">
    <property type="entry name" value="17-BETA-HYDROXYSTEROID DEHYDROGENASE 14-RELATED"/>
    <property type="match status" value="1"/>
</dbReference>
<dbReference type="Gene3D" id="3.40.50.720">
    <property type="entry name" value="NAD(P)-binding Rossmann-like Domain"/>
    <property type="match status" value="1"/>
</dbReference>
<proteinExistence type="predicted"/>
<name>A0A7G5ENB8_9BURK</name>
<evidence type="ECO:0000313" key="2">
    <source>
        <dbReference type="EMBL" id="QMV75493.1"/>
    </source>
</evidence>
<protein>
    <submittedName>
        <fullName evidence="2">SDR family NAD(P)-dependent oxidoreductase</fullName>
    </submittedName>
</protein>
<dbReference type="InterPro" id="IPR002347">
    <property type="entry name" value="SDR_fam"/>
</dbReference>
<dbReference type="AlphaFoldDB" id="A0A7G5ENB8"/>
<dbReference type="RefSeq" id="WP_182325745.1">
    <property type="nucleotide sequence ID" value="NZ_CP058554.1"/>
</dbReference>
<dbReference type="PANTHER" id="PTHR43658">
    <property type="entry name" value="SHORT-CHAIN DEHYDROGENASE/REDUCTASE"/>
    <property type="match status" value="1"/>
</dbReference>
<dbReference type="EMBL" id="CP058554">
    <property type="protein sequence ID" value="QMV75493.1"/>
    <property type="molecule type" value="Genomic_DNA"/>
</dbReference>
<evidence type="ECO:0000256" key="1">
    <source>
        <dbReference type="ARBA" id="ARBA00023002"/>
    </source>
</evidence>
<dbReference type="KEGG" id="cpis:HS961_23165"/>